<dbReference type="NCBIfam" id="NF005567">
    <property type="entry name" value="PRK07238.1"/>
    <property type="match status" value="1"/>
</dbReference>
<comment type="caution">
    <text evidence="3">The sequence shown here is derived from an EMBL/GenBank/DDBJ whole genome shotgun (WGS) entry which is preliminary data.</text>
</comment>
<dbReference type="AlphaFoldDB" id="A0A7Y0QHG8"/>
<dbReference type="GO" id="GO:0016791">
    <property type="term" value="F:phosphatase activity"/>
    <property type="evidence" value="ECO:0007669"/>
    <property type="project" value="TreeGrafter"/>
</dbReference>
<dbReference type="SUPFAM" id="SSF53254">
    <property type="entry name" value="Phosphoglycerate mutase-like"/>
    <property type="match status" value="1"/>
</dbReference>
<dbReference type="CDD" id="cd07067">
    <property type="entry name" value="HP_PGM_like"/>
    <property type="match status" value="1"/>
</dbReference>
<protein>
    <submittedName>
        <fullName evidence="3">Bifunctional RNase H/acid phosphatase</fullName>
    </submittedName>
</protein>
<evidence type="ECO:0000313" key="3">
    <source>
        <dbReference type="EMBL" id="NMR19157.1"/>
    </source>
</evidence>
<feature type="region of interest" description="Disordered" evidence="1">
    <location>
        <begin position="1"/>
        <end position="24"/>
    </location>
</feature>
<dbReference type="Pfam" id="PF00300">
    <property type="entry name" value="His_Phos_1"/>
    <property type="match status" value="1"/>
</dbReference>
<evidence type="ECO:0000313" key="4">
    <source>
        <dbReference type="Proteomes" id="UP000562124"/>
    </source>
</evidence>
<dbReference type="InterPro" id="IPR012337">
    <property type="entry name" value="RNaseH-like_sf"/>
</dbReference>
<dbReference type="SMART" id="SM00855">
    <property type="entry name" value="PGAM"/>
    <property type="match status" value="1"/>
</dbReference>
<feature type="domain" description="RNase H type-1" evidence="2">
    <location>
        <begin position="2"/>
        <end position="142"/>
    </location>
</feature>
<dbReference type="GO" id="GO:0003676">
    <property type="term" value="F:nucleic acid binding"/>
    <property type="evidence" value="ECO:0007669"/>
    <property type="project" value="InterPro"/>
</dbReference>
<evidence type="ECO:0000256" key="1">
    <source>
        <dbReference type="SAM" id="MobiDB-lite"/>
    </source>
</evidence>
<dbReference type="Pfam" id="PF13456">
    <property type="entry name" value="RVT_3"/>
    <property type="match status" value="1"/>
</dbReference>
<dbReference type="PANTHER" id="PTHR48100:SF1">
    <property type="entry name" value="HISTIDINE PHOSPHATASE FAMILY PROTEIN-RELATED"/>
    <property type="match status" value="1"/>
</dbReference>
<dbReference type="Gene3D" id="3.30.420.10">
    <property type="entry name" value="Ribonuclease H-like superfamily/Ribonuclease H"/>
    <property type="match status" value="1"/>
</dbReference>
<evidence type="ECO:0000259" key="2">
    <source>
        <dbReference type="PROSITE" id="PS50879"/>
    </source>
</evidence>
<dbReference type="GO" id="GO:0004523">
    <property type="term" value="F:RNA-DNA hybrid ribonuclease activity"/>
    <property type="evidence" value="ECO:0007669"/>
    <property type="project" value="InterPro"/>
</dbReference>
<feature type="compositionally biased region" description="Gly residues" evidence="1">
    <location>
        <begin position="13"/>
        <end position="22"/>
    </location>
</feature>
<sequence length="380" mass="39952">MTRARLVVEADGGSRGNPGPAGYGALVRDPRTGRVLAERGGFLGVTSNNVAEYSALVAGLRAAVEIDPDAEVEVRMDSRLVVEQMSGRWQIKHDDMRRLAAQARAVVAPDRVTYTWVPRAENAAADALANVAMDQRTTIARDLGRPDDVHPVVPGRLASGAPVRFDDAQPVTVVLVRHGETPMTVSKAYSGSSVVGPSLTDRGREQAARAAELVHSIGQDVWGALPDPSELLASPMVRTQETAAVIGARLGLPVRVEPLFAECDFGEWEGLTAAEIEARWPGQLERWHDDAAFPAPGGESIEDVGARVRAGLEAVRAAGVGRTVVVVTHSVSVRSAVGVAIGANSSSWARIRVAPASVSIVRLWADGASEVTVVGAPSGA</sequence>
<dbReference type="InterPro" id="IPR050275">
    <property type="entry name" value="PGM_Phosphatase"/>
</dbReference>
<organism evidence="3 4">
    <name type="scientific">Cellulomonas fimi</name>
    <dbReference type="NCBI Taxonomy" id="1708"/>
    <lineage>
        <taxon>Bacteria</taxon>
        <taxon>Bacillati</taxon>
        <taxon>Actinomycetota</taxon>
        <taxon>Actinomycetes</taxon>
        <taxon>Micrococcales</taxon>
        <taxon>Cellulomonadaceae</taxon>
        <taxon>Cellulomonas</taxon>
    </lineage>
</organism>
<dbReference type="InterPro" id="IPR002156">
    <property type="entry name" value="RNaseH_domain"/>
</dbReference>
<dbReference type="EMBL" id="JABCJJ010000003">
    <property type="protein sequence ID" value="NMR19157.1"/>
    <property type="molecule type" value="Genomic_DNA"/>
</dbReference>
<accession>A0A7Y0QHG8</accession>
<dbReference type="PANTHER" id="PTHR48100">
    <property type="entry name" value="BROAD-SPECIFICITY PHOSPHATASE YOR283W-RELATED"/>
    <property type="match status" value="1"/>
</dbReference>
<dbReference type="InterPro" id="IPR029033">
    <property type="entry name" value="His_PPase_superfam"/>
</dbReference>
<dbReference type="SUPFAM" id="SSF53098">
    <property type="entry name" value="Ribonuclease H-like"/>
    <property type="match status" value="1"/>
</dbReference>
<dbReference type="RefSeq" id="WP_169323240.1">
    <property type="nucleotide sequence ID" value="NZ_JABCJJ010000003.1"/>
</dbReference>
<keyword evidence="4" id="KW-1185">Reference proteome</keyword>
<dbReference type="InterPro" id="IPR036397">
    <property type="entry name" value="RNaseH_sf"/>
</dbReference>
<reference evidence="3 4" key="1">
    <citation type="submission" date="2020-04" db="EMBL/GenBank/DDBJ databases">
        <title>Sequencing and Assembly of C. fimi.</title>
        <authorList>
            <person name="Ramsey A.R."/>
        </authorList>
    </citation>
    <scope>NUCLEOTIDE SEQUENCE [LARGE SCALE GENOMIC DNA]</scope>
    <source>
        <strain evidence="3 4">SB</strain>
    </source>
</reference>
<dbReference type="InterPro" id="IPR013078">
    <property type="entry name" value="His_Pase_superF_clade-1"/>
</dbReference>
<dbReference type="Proteomes" id="UP000562124">
    <property type="component" value="Unassembled WGS sequence"/>
</dbReference>
<dbReference type="PROSITE" id="PS50879">
    <property type="entry name" value="RNASE_H_1"/>
    <property type="match status" value="1"/>
</dbReference>
<dbReference type="Gene3D" id="3.40.50.1240">
    <property type="entry name" value="Phosphoglycerate mutase-like"/>
    <property type="match status" value="1"/>
</dbReference>
<name>A0A7Y0QHG8_CELFI</name>
<proteinExistence type="predicted"/>
<dbReference type="CDD" id="cd09279">
    <property type="entry name" value="RNase_HI_like"/>
    <property type="match status" value="1"/>
</dbReference>
<dbReference type="GO" id="GO:0005737">
    <property type="term" value="C:cytoplasm"/>
    <property type="evidence" value="ECO:0007669"/>
    <property type="project" value="TreeGrafter"/>
</dbReference>
<gene>
    <name evidence="3" type="ORF">HIR71_02800</name>
</gene>